<keyword evidence="2" id="KW-1185">Reference proteome</keyword>
<name>A0A518AHE6_9BACT</name>
<organism evidence="1 2">
    <name type="scientific">Aeoliella mucimassa</name>
    <dbReference type="NCBI Taxonomy" id="2527972"/>
    <lineage>
        <taxon>Bacteria</taxon>
        <taxon>Pseudomonadati</taxon>
        <taxon>Planctomycetota</taxon>
        <taxon>Planctomycetia</taxon>
        <taxon>Pirellulales</taxon>
        <taxon>Lacipirellulaceae</taxon>
        <taxon>Aeoliella</taxon>
    </lineage>
</organism>
<proteinExistence type="predicted"/>
<accession>A0A518AHE6</accession>
<dbReference type="KEGG" id="amuc:Pan181_02840"/>
<protein>
    <submittedName>
        <fullName evidence="1">Uncharacterized protein</fullName>
    </submittedName>
</protein>
<sequence>MVAVAAVVALFVKNRPYGQTSFLASFDPRAELAAICQAKSHTLDIGAAGEGASEVFGGGYELQADYSLSEPSTDVMETEVMLEWYQRIKAKLQETGCDIIGESQGGEFIPGTRDYARLTQFSFRYRQGTAKGVLRVYLLPNKPNKSRLLLLLDEY</sequence>
<evidence type="ECO:0000313" key="1">
    <source>
        <dbReference type="EMBL" id="QDU54104.1"/>
    </source>
</evidence>
<dbReference type="Proteomes" id="UP000315750">
    <property type="component" value="Chromosome"/>
</dbReference>
<evidence type="ECO:0000313" key="2">
    <source>
        <dbReference type="Proteomes" id="UP000315750"/>
    </source>
</evidence>
<dbReference type="EMBL" id="CP036278">
    <property type="protein sequence ID" value="QDU54104.1"/>
    <property type="molecule type" value="Genomic_DNA"/>
</dbReference>
<dbReference type="AlphaFoldDB" id="A0A518AHE6"/>
<gene>
    <name evidence="1" type="ORF">Pan181_02840</name>
</gene>
<reference evidence="1 2" key="1">
    <citation type="submission" date="2019-02" db="EMBL/GenBank/DDBJ databases">
        <title>Deep-cultivation of Planctomycetes and their phenomic and genomic characterization uncovers novel biology.</title>
        <authorList>
            <person name="Wiegand S."/>
            <person name="Jogler M."/>
            <person name="Boedeker C."/>
            <person name="Pinto D."/>
            <person name="Vollmers J."/>
            <person name="Rivas-Marin E."/>
            <person name="Kohn T."/>
            <person name="Peeters S.H."/>
            <person name="Heuer A."/>
            <person name="Rast P."/>
            <person name="Oberbeckmann S."/>
            <person name="Bunk B."/>
            <person name="Jeske O."/>
            <person name="Meyerdierks A."/>
            <person name="Storesund J.E."/>
            <person name="Kallscheuer N."/>
            <person name="Luecker S."/>
            <person name="Lage O.M."/>
            <person name="Pohl T."/>
            <person name="Merkel B.J."/>
            <person name="Hornburger P."/>
            <person name="Mueller R.-W."/>
            <person name="Bruemmer F."/>
            <person name="Labrenz M."/>
            <person name="Spormann A.M."/>
            <person name="Op den Camp H."/>
            <person name="Overmann J."/>
            <person name="Amann R."/>
            <person name="Jetten M.S.M."/>
            <person name="Mascher T."/>
            <person name="Medema M.H."/>
            <person name="Devos D.P."/>
            <person name="Kaster A.-K."/>
            <person name="Ovreas L."/>
            <person name="Rohde M."/>
            <person name="Galperin M.Y."/>
            <person name="Jogler C."/>
        </authorList>
    </citation>
    <scope>NUCLEOTIDE SEQUENCE [LARGE SCALE GENOMIC DNA]</scope>
    <source>
        <strain evidence="1 2">Pan181</strain>
    </source>
</reference>